<name>A0AAW0WTB1_CHEQU</name>
<comment type="caution">
    <text evidence="3">The sequence shown here is derived from an EMBL/GenBank/DDBJ whole genome shotgun (WGS) entry which is preliminary data.</text>
</comment>
<dbReference type="GO" id="GO:0007265">
    <property type="term" value="P:Ras protein signal transduction"/>
    <property type="evidence" value="ECO:0007669"/>
    <property type="project" value="TreeGrafter"/>
</dbReference>
<dbReference type="EMBL" id="JARKIK010000065">
    <property type="protein sequence ID" value="KAK8730221.1"/>
    <property type="molecule type" value="Genomic_DNA"/>
</dbReference>
<dbReference type="InterPro" id="IPR002404">
    <property type="entry name" value="IRS_PTB"/>
</dbReference>
<dbReference type="SUPFAM" id="SSF50729">
    <property type="entry name" value="PH domain-like"/>
    <property type="match status" value="1"/>
</dbReference>
<organism evidence="3 4">
    <name type="scientific">Cherax quadricarinatus</name>
    <name type="common">Australian red claw crayfish</name>
    <dbReference type="NCBI Taxonomy" id="27406"/>
    <lineage>
        <taxon>Eukaryota</taxon>
        <taxon>Metazoa</taxon>
        <taxon>Ecdysozoa</taxon>
        <taxon>Arthropoda</taxon>
        <taxon>Crustacea</taxon>
        <taxon>Multicrustacea</taxon>
        <taxon>Malacostraca</taxon>
        <taxon>Eumalacostraca</taxon>
        <taxon>Eucarida</taxon>
        <taxon>Decapoda</taxon>
        <taxon>Pleocyemata</taxon>
        <taxon>Astacidea</taxon>
        <taxon>Parastacoidea</taxon>
        <taxon>Parastacidae</taxon>
        <taxon>Cherax</taxon>
    </lineage>
</organism>
<dbReference type="Pfam" id="PF02174">
    <property type="entry name" value="IRS"/>
    <property type="match status" value="1"/>
</dbReference>
<feature type="compositionally biased region" description="Polar residues" evidence="1">
    <location>
        <begin position="120"/>
        <end position="130"/>
    </location>
</feature>
<keyword evidence="4" id="KW-1185">Reference proteome</keyword>
<dbReference type="PROSITE" id="PS51064">
    <property type="entry name" value="IRS_PTB"/>
    <property type="match status" value="1"/>
</dbReference>
<dbReference type="GO" id="GO:0005737">
    <property type="term" value="C:cytoplasm"/>
    <property type="evidence" value="ECO:0007669"/>
    <property type="project" value="TreeGrafter"/>
</dbReference>
<protein>
    <recommendedName>
        <fullName evidence="2">IRS-type PTB domain-containing protein</fullName>
    </recommendedName>
</protein>
<feature type="domain" description="IRS-type PTB" evidence="2">
    <location>
        <begin position="1"/>
        <end position="76"/>
    </location>
</feature>
<dbReference type="GO" id="GO:0007169">
    <property type="term" value="P:cell surface receptor protein tyrosine kinase signaling pathway"/>
    <property type="evidence" value="ECO:0007669"/>
    <property type="project" value="TreeGrafter"/>
</dbReference>
<dbReference type="GO" id="GO:0043410">
    <property type="term" value="P:positive regulation of MAPK cascade"/>
    <property type="evidence" value="ECO:0007669"/>
    <property type="project" value="TreeGrafter"/>
</dbReference>
<evidence type="ECO:0000256" key="1">
    <source>
        <dbReference type="SAM" id="MobiDB-lite"/>
    </source>
</evidence>
<dbReference type="AlphaFoldDB" id="A0AAW0WTB1"/>
<dbReference type="InterPro" id="IPR011993">
    <property type="entry name" value="PH-like_dom_sf"/>
</dbReference>
<evidence type="ECO:0000313" key="3">
    <source>
        <dbReference type="EMBL" id="KAK8730221.1"/>
    </source>
</evidence>
<evidence type="ECO:0000259" key="2">
    <source>
        <dbReference type="PROSITE" id="PS51064"/>
    </source>
</evidence>
<dbReference type="Gene3D" id="2.30.29.30">
    <property type="entry name" value="Pleckstrin-homology domain (PH domain)/Phosphotyrosine-binding domain (PTB)"/>
    <property type="match status" value="1"/>
</dbReference>
<dbReference type="PANTHER" id="PTHR21258:SF58">
    <property type="entry name" value="DOCKING PROTEIN 3-LIKE"/>
    <property type="match status" value="1"/>
</dbReference>
<feature type="region of interest" description="Disordered" evidence="1">
    <location>
        <begin position="120"/>
        <end position="139"/>
    </location>
</feature>
<feature type="non-terminal residue" evidence="3">
    <location>
        <position position="232"/>
    </location>
</feature>
<dbReference type="SMART" id="SM01244">
    <property type="entry name" value="IRS"/>
    <property type="match status" value="1"/>
</dbReference>
<accession>A0AAW0WTB1</accession>
<proteinExistence type="predicted"/>
<dbReference type="Proteomes" id="UP001445076">
    <property type="component" value="Unassembled WGS sequence"/>
</dbReference>
<dbReference type="InterPro" id="IPR050996">
    <property type="entry name" value="Docking_Protein_DOK"/>
</dbReference>
<reference evidence="3 4" key="1">
    <citation type="journal article" date="2024" name="BMC Genomics">
        <title>Genome assembly of redclaw crayfish (Cherax quadricarinatus) provides insights into its immune adaptation and hypoxia tolerance.</title>
        <authorList>
            <person name="Liu Z."/>
            <person name="Zheng J."/>
            <person name="Li H."/>
            <person name="Fang K."/>
            <person name="Wang S."/>
            <person name="He J."/>
            <person name="Zhou D."/>
            <person name="Weng S."/>
            <person name="Chi M."/>
            <person name="Gu Z."/>
            <person name="He J."/>
            <person name="Li F."/>
            <person name="Wang M."/>
        </authorList>
    </citation>
    <scope>NUCLEOTIDE SEQUENCE [LARGE SCALE GENOMIC DNA]</scope>
    <source>
        <strain evidence="3">ZL_2023a</strain>
    </source>
</reference>
<sequence length="232" mass="25470">ENGHITIVSLDGNRIVRWGIENLRRFGYTDDNFHLEAGRKTQFGEGEFVFLTNSGKQIHTLVSKEKEIARHNVTNKSQSVPPGQVLLPNTPNADQDMLTLGRHIYEELPIVKPAVSSTVVKDTRASSTGQKPDKPPRAVNTRSFETVVPGPQLPNLSPQKIMNFSYNNGHNSQANVPVQGKQSKTHTTCPAPGCAPDMLPAVKVLPKITGKYQPSTVSENAVYSEPMVYTEA</sequence>
<feature type="non-terminal residue" evidence="3">
    <location>
        <position position="1"/>
    </location>
</feature>
<evidence type="ECO:0000313" key="4">
    <source>
        <dbReference type="Proteomes" id="UP001445076"/>
    </source>
</evidence>
<dbReference type="PANTHER" id="PTHR21258">
    <property type="entry name" value="DOCKING PROTEIN RELATED"/>
    <property type="match status" value="1"/>
</dbReference>
<gene>
    <name evidence="3" type="ORF">OTU49_008155</name>
</gene>